<accession>A0ABM7RB17</accession>
<evidence type="ECO:0000256" key="3">
    <source>
        <dbReference type="ARBA" id="ARBA00022801"/>
    </source>
</evidence>
<evidence type="ECO:0000256" key="1">
    <source>
        <dbReference type="ARBA" id="ARBA00001561"/>
    </source>
</evidence>
<feature type="domain" description="MurNAc-LAA" evidence="5">
    <location>
        <begin position="183"/>
        <end position="327"/>
    </location>
</feature>
<evidence type="ECO:0000259" key="5">
    <source>
        <dbReference type="SMART" id="SM00646"/>
    </source>
</evidence>
<evidence type="ECO:0000313" key="6">
    <source>
        <dbReference type="EMBL" id="BCX46574.1"/>
    </source>
</evidence>
<dbReference type="Gene3D" id="3.40.630.40">
    <property type="entry name" value="Zn-dependent exopeptidases"/>
    <property type="match status" value="1"/>
</dbReference>
<dbReference type="EMBL" id="AP024702">
    <property type="protein sequence ID" value="BCX46574.1"/>
    <property type="molecule type" value="Genomic_DNA"/>
</dbReference>
<dbReference type="PANTHER" id="PTHR30404">
    <property type="entry name" value="N-ACETYLMURAMOYL-L-ALANINE AMIDASE"/>
    <property type="match status" value="1"/>
</dbReference>
<feature type="chain" id="PRO_5045905834" description="N-acetylmuramoyl-L-alanine amidase" evidence="4">
    <location>
        <begin position="24"/>
        <end position="341"/>
    </location>
</feature>
<dbReference type="InterPro" id="IPR002508">
    <property type="entry name" value="MurNAc-LAA_cat"/>
</dbReference>
<dbReference type="PANTHER" id="PTHR30404:SF0">
    <property type="entry name" value="N-ACETYLMURAMOYL-L-ALANINE AMIDASE AMIC"/>
    <property type="match status" value="1"/>
</dbReference>
<dbReference type="RefSeq" id="WP_338688284.1">
    <property type="nucleotide sequence ID" value="NZ_AP024702.1"/>
</dbReference>
<proteinExistence type="predicted"/>
<evidence type="ECO:0000256" key="4">
    <source>
        <dbReference type="SAM" id="SignalP"/>
    </source>
</evidence>
<dbReference type="InterPro" id="IPR050695">
    <property type="entry name" value="N-acetylmuramoyl_amidase_3"/>
</dbReference>
<dbReference type="CDD" id="cd02696">
    <property type="entry name" value="MurNAc-LAA"/>
    <property type="match status" value="1"/>
</dbReference>
<dbReference type="Pfam" id="PF01520">
    <property type="entry name" value="Amidase_3"/>
    <property type="match status" value="1"/>
</dbReference>
<name>A0ABM7RB17_9BACT</name>
<gene>
    <name evidence="6" type="ORF">HAHE_04820</name>
</gene>
<dbReference type="SMART" id="SM00646">
    <property type="entry name" value="Ami_3"/>
    <property type="match status" value="1"/>
</dbReference>
<reference evidence="6 7" key="1">
    <citation type="submission" date="2021-06" db="EMBL/GenBank/DDBJ databases">
        <title>Complete genome of Haloferula helveola possessing various polysaccharide degrading enzymes.</title>
        <authorList>
            <person name="Takami H."/>
            <person name="Huang C."/>
            <person name="Hamasaki K."/>
        </authorList>
    </citation>
    <scope>NUCLEOTIDE SEQUENCE [LARGE SCALE GENOMIC DNA]</scope>
    <source>
        <strain evidence="6 7">CN-1</strain>
    </source>
</reference>
<sequence>MSRLPFLIRLTLILAACALTAHAGWDERTIHGRGYVSVNSMKEFYGFKRLSQSGKSIVLEDDAVEIKLSTNSHECYMNGVKFVFSYPIESSGGKAWLSKIDLMKLVHPVLRPNIIENAGNFRTVIIDAGHGGKDPGATNSIGTEANYNLKVAGFLKDYLEKEYKYKVIMTRDSNRYLSLQQRVDIANRITENAIFISIHHNSTSSNRSGARGIETFTLSPVGVSHYGRGLKASDFSPKTGNHHDSANVALATAVHGTLLSTLKDKKTGKSYTLDRGIKRARFSVLSGVKHPSILVECGFMTHPYEAKLIHDSGYQRTVAKSIAYAVQKYRFAVARPNTGQR</sequence>
<dbReference type="EC" id="3.5.1.28" evidence="2"/>
<dbReference type="SUPFAM" id="SSF53187">
    <property type="entry name" value="Zn-dependent exopeptidases"/>
    <property type="match status" value="1"/>
</dbReference>
<protein>
    <recommendedName>
        <fullName evidence="2">N-acetylmuramoyl-L-alanine amidase</fullName>
        <ecNumber evidence="2">3.5.1.28</ecNumber>
    </recommendedName>
</protein>
<comment type="catalytic activity">
    <reaction evidence="1">
        <text>Hydrolyzes the link between N-acetylmuramoyl residues and L-amino acid residues in certain cell-wall glycopeptides.</text>
        <dbReference type="EC" id="3.5.1.28"/>
    </reaction>
</comment>
<feature type="signal peptide" evidence="4">
    <location>
        <begin position="1"/>
        <end position="23"/>
    </location>
</feature>
<evidence type="ECO:0000313" key="7">
    <source>
        <dbReference type="Proteomes" id="UP001374893"/>
    </source>
</evidence>
<keyword evidence="4" id="KW-0732">Signal</keyword>
<dbReference type="Proteomes" id="UP001374893">
    <property type="component" value="Chromosome"/>
</dbReference>
<evidence type="ECO:0000256" key="2">
    <source>
        <dbReference type="ARBA" id="ARBA00011901"/>
    </source>
</evidence>
<keyword evidence="3" id="KW-0378">Hydrolase</keyword>
<keyword evidence="7" id="KW-1185">Reference proteome</keyword>
<organism evidence="6 7">
    <name type="scientific">Haloferula helveola</name>
    <dbReference type="NCBI Taxonomy" id="490095"/>
    <lineage>
        <taxon>Bacteria</taxon>
        <taxon>Pseudomonadati</taxon>
        <taxon>Verrucomicrobiota</taxon>
        <taxon>Verrucomicrobiia</taxon>
        <taxon>Verrucomicrobiales</taxon>
        <taxon>Verrucomicrobiaceae</taxon>
        <taxon>Haloferula</taxon>
    </lineage>
</organism>